<feature type="domain" description="Methyltransferase" evidence="1">
    <location>
        <begin position="44"/>
        <end position="150"/>
    </location>
</feature>
<dbReference type="SUPFAM" id="SSF53335">
    <property type="entry name" value="S-adenosyl-L-methionine-dependent methyltransferases"/>
    <property type="match status" value="1"/>
</dbReference>
<dbReference type="Pfam" id="PF13847">
    <property type="entry name" value="Methyltransf_31"/>
    <property type="match status" value="1"/>
</dbReference>
<keyword evidence="2" id="KW-0808">Transferase</keyword>
<dbReference type="EMBL" id="FQ032802">
    <property type="protein sequence ID" value="CBL80550.1"/>
    <property type="molecule type" value="Genomic_DNA"/>
</dbReference>
<dbReference type="PANTHER" id="PTHR43861">
    <property type="entry name" value="TRANS-ACONITATE 2-METHYLTRANSFERASE-RELATED"/>
    <property type="match status" value="1"/>
</dbReference>
<evidence type="ECO:0000259" key="1">
    <source>
        <dbReference type="Pfam" id="PF13847"/>
    </source>
</evidence>
<keyword evidence="2" id="KW-0489">Methyltransferase</keyword>
<proteinExistence type="predicted"/>
<dbReference type="InterPro" id="IPR029063">
    <property type="entry name" value="SAM-dependent_MTases_sf"/>
</dbReference>
<dbReference type="GO" id="GO:0032259">
    <property type="term" value="P:methylation"/>
    <property type="evidence" value="ECO:0007669"/>
    <property type="project" value="UniProtKB-KW"/>
</dbReference>
<reference evidence="2" key="2">
    <citation type="journal article" date="2012" name="Environ. Microbiol.">
        <title>Genomic content of uncultured Bacteroidetes from contrasting oceanic provinces in the North Atlantic Ocean.</title>
        <authorList>
            <person name="Gomez-Pereira P.R."/>
            <person name="Schuler M."/>
            <person name="Fuchs B.M."/>
            <person name="Bennke C."/>
            <person name="Teeling H."/>
            <person name="Waldmann J."/>
            <person name="Richter M."/>
            <person name="Barbe V."/>
            <person name="Bataille E."/>
            <person name="Glockner F.O."/>
            <person name="Amann R."/>
        </authorList>
    </citation>
    <scope>NUCLEOTIDE SEQUENCE</scope>
</reference>
<evidence type="ECO:0000313" key="2">
    <source>
        <dbReference type="EMBL" id="CBL80550.1"/>
    </source>
</evidence>
<dbReference type="AlphaFoldDB" id="F4MLG4"/>
<name>F4MLG4_9BACT</name>
<dbReference type="Gene3D" id="2.20.25.110">
    <property type="entry name" value="S-adenosyl-L-methionine-dependent methyltransferases"/>
    <property type="match status" value="1"/>
</dbReference>
<protein>
    <submittedName>
        <fullName evidence="2">Putative methyltransferase</fullName>
        <ecNumber evidence="2">2.1.1.-</ecNumber>
    </submittedName>
</protein>
<dbReference type="EC" id="2.1.1.-" evidence="2"/>
<dbReference type="InterPro" id="IPR025714">
    <property type="entry name" value="Methyltranfer_dom"/>
</dbReference>
<dbReference type="PANTHER" id="PTHR43861:SF1">
    <property type="entry name" value="TRANS-ACONITATE 2-METHYLTRANSFERASE"/>
    <property type="match status" value="1"/>
</dbReference>
<dbReference type="CDD" id="cd02440">
    <property type="entry name" value="AdoMet_MTases"/>
    <property type="match status" value="1"/>
</dbReference>
<gene>
    <name evidence="2" type="ORF">S3_861_0028</name>
</gene>
<reference evidence="2" key="1">
    <citation type="submission" date="2010-04" db="EMBL/GenBank/DDBJ databases">
        <authorList>
            <person name="Genoscope - CEA"/>
        </authorList>
    </citation>
    <scope>NUCLEOTIDE SEQUENCE</scope>
</reference>
<sequence>MLKDIENWYTSWFDSPFYHILYKDRDDKEAGLFMKNLSSFLKLSPGSTILDLACGKGRHSKYLNELGYHVTGIDLSPQSITYAKKFENDNLFFDEHDMSKLYPKQFDAVFNLFTSFGYFEKEEDNLKTIKSIKSELKPNGYGVIDFLNSDFVEKHLVLSETKIVDGITFFIQREIKDGYIYKNIRFKNNNQEYNFTEKVKAISLLDFKNYFMEAGVNLKYCFGDYQLNEYNKETSSRLILIFN</sequence>
<organism evidence="2">
    <name type="scientific">uncultured Flavobacteriia bacterium</name>
    <dbReference type="NCBI Taxonomy" id="212695"/>
    <lineage>
        <taxon>Bacteria</taxon>
        <taxon>Pseudomonadati</taxon>
        <taxon>Bacteroidota</taxon>
        <taxon>Flavobacteriia</taxon>
        <taxon>environmental samples</taxon>
    </lineage>
</organism>
<dbReference type="Gene3D" id="3.40.50.150">
    <property type="entry name" value="Vaccinia Virus protein VP39"/>
    <property type="match status" value="1"/>
</dbReference>
<accession>F4MLG4</accession>
<dbReference type="GO" id="GO:0008168">
    <property type="term" value="F:methyltransferase activity"/>
    <property type="evidence" value="ECO:0007669"/>
    <property type="project" value="UniProtKB-KW"/>
</dbReference>